<evidence type="ECO:0000256" key="5">
    <source>
        <dbReference type="ARBA" id="ARBA00022771"/>
    </source>
</evidence>
<dbReference type="EMBL" id="BTRK01000002">
    <property type="protein sequence ID" value="GMR39303.1"/>
    <property type="molecule type" value="Genomic_DNA"/>
</dbReference>
<evidence type="ECO:0000256" key="8">
    <source>
        <dbReference type="ARBA" id="ARBA00023125"/>
    </source>
</evidence>
<feature type="compositionally biased region" description="Acidic residues" evidence="12">
    <location>
        <begin position="140"/>
        <end position="154"/>
    </location>
</feature>
<dbReference type="GO" id="GO:0008270">
    <property type="term" value="F:zinc ion binding"/>
    <property type="evidence" value="ECO:0007669"/>
    <property type="project" value="UniProtKB-KW"/>
</dbReference>
<keyword evidence="3" id="KW-0479">Metal-binding</keyword>
<dbReference type="PROSITE" id="PS00028">
    <property type="entry name" value="ZINC_FINGER_C2H2_1"/>
    <property type="match status" value="3"/>
</dbReference>
<dbReference type="PANTHER" id="PTHR24404:SF114">
    <property type="entry name" value="KLUMPFUSS, ISOFORM B-RELATED"/>
    <property type="match status" value="1"/>
</dbReference>
<evidence type="ECO:0000256" key="2">
    <source>
        <dbReference type="ARBA" id="ARBA00006991"/>
    </source>
</evidence>
<dbReference type="Gene3D" id="3.30.160.60">
    <property type="entry name" value="Classic Zinc Finger"/>
    <property type="match status" value="3"/>
</dbReference>
<feature type="region of interest" description="Disordered" evidence="12">
    <location>
        <begin position="96"/>
        <end position="154"/>
    </location>
</feature>
<keyword evidence="5 11" id="KW-0863">Zinc-finger</keyword>
<feature type="compositionally biased region" description="Basic and acidic residues" evidence="12">
    <location>
        <begin position="121"/>
        <end position="137"/>
    </location>
</feature>
<dbReference type="AlphaFoldDB" id="A0AAN5C6I7"/>
<name>A0AAN5C6I7_9BILA</name>
<evidence type="ECO:0000256" key="12">
    <source>
        <dbReference type="SAM" id="MobiDB-lite"/>
    </source>
</evidence>
<keyword evidence="8" id="KW-0238">DNA-binding</keyword>
<proteinExistence type="inferred from homology"/>
<dbReference type="InterPro" id="IPR013087">
    <property type="entry name" value="Znf_C2H2_type"/>
</dbReference>
<protein>
    <recommendedName>
        <fullName evidence="13">C2H2-type domain-containing protein</fullName>
    </recommendedName>
</protein>
<dbReference type="GO" id="GO:0003700">
    <property type="term" value="F:DNA-binding transcription factor activity"/>
    <property type="evidence" value="ECO:0007669"/>
    <property type="project" value="TreeGrafter"/>
</dbReference>
<evidence type="ECO:0000256" key="7">
    <source>
        <dbReference type="ARBA" id="ARBA00023015"/>
    </source>
</evidence>
<dbReference type="InterPro" id="IPR050589">
    <property type="entry name" value="Ikaros_C2H2-ZF"/>
</dbReference>
<dbReference type="FunFam" id="3.30.160.60:FF:000188">
    <property type="entry name" value="Zinc finger protein 787"/>
    <property type="match status" value="1"/>
</dbReference>
<organism evidence="14 15">
    <name type="scientific">Pristionchus mayeri</name>
    <dbReference type="NCBI Taxonomy" id="1317129"/>
    <lineage>
        <taxon>Eukaryota</taxon>
        <taxon>Metazoa</taxon>
        <taxon>Ecdysozoa</taxon>
        <taxon>Nematoda</taxon>
        <taxon>Chromadorea</taxon>
        <taxon>Rhabditida</taxon>
        <taxon>Rhabditina</taxon>
        <taxon>Diplogasteromorpha</taxon>
        <taxon>Diplogasteroidea</taxon>
        <taxon>Neodiplogasteridae</taxon>
        <taxon>Pristionchus</taxon>
    </lineage>
</organism>
<dbReference type="PANTHER" id="PTHR24404">
    <property type="entry name" value="ZINC FINGER PROTEIN"/>
    <property type="match status" value="1"/>
</dbReference>
<keyword evidence="15" id="KW-1185">Reference proteome</keyword>
<evidence type="ECO:0000256" key="4">
    <source>
        <dbReference type="ARBA" id="ARBA00022737"/>
    </source>
</evidence>
<dbReference type="PROSITE" id="PS50157">
    <property type="entry name" value="ZINC_FINGER_C2H2_2"/>
    <property type="match status" value="3"/>
</dbReference>
<keyword evidence="7" id="KW-0805">Transcription regulation</keyword>
<evidence type="ECO:0000256" key="6">
    <source>
        <dbReference type="ARBA" id="ARBA00022833"/>
    </source>
</evidence>
<sequence>GDVDSRRIFKCDECGKGFTAKKTLVEHRLVHTNKKRKKNACDICGKSYNSFTSMKEHRWSHEEDVEARLPLKCDKCYKRFGYLMEKWKCEECGKSFTSGSNLKAHKKRIHTSPKNNSTKRQTLEKGRSDVSGEHESLGEWSEEESDWESEEDVE</sequence>
<evidence type="ECO:0000313" key="15">
    <source>
        <dbReference type="Proteomes" id="UP001328107"/>
    </source>
</evidence>
<dbReference type="Proteomes" id="UP001328107">
    <property type="component" value="Unassembled WGS sequence"/>
</dbReference>
<evidence type="ECO:0000256" key="11">
    <source>
        <dbReference type="PROSITE-ProRule" id="PRU00042"/>
    </source>
</evidence>
<evidence type="ECO:0000313" key="14">
    <source>
        <dbReference type="EMBL" id="GMR39303.1"/>
    </source>
</evidence>
<evidence type="ECO:0000256" key="1">
    <source>
        <dbReference type="ARBA" id="ARBA00004123"/>
    </source>
</evidence>
<evidence type="ECO:0000256" key="10">
    <source>
        <dbReference type="ARBA" id="ARBA00023242"/>
    </source>
</evidence>
<feature type="domain" description="C2H2-type" evidence="13">
    <location>
        <begin position="39"/>
        <end position="66"/>
    </location>
</feature>
<feature type="domain" description="C2H2-type" evidence="13">
    <location>
        <begin position="87"/>
        <end position="115"/>
    </location>
</feature>
<dbReference type="GO" id="GO:0006357">
    <property type="term" value="P:regulation of transcription by RNA polymerase II"/>
    <property type="evidence" value="ECO:0007669"/>
    <property type="project" value="TreeGrafter"/>
</dbReference>
<comment type="similarity">
    <text evidence="2">Belongs to the krueppel C2H2-type zinc-finger protein family.</text>
</comment>
<dbReference type="GO" id="GO:0000978">
    <property type="term" value="F:RNA polymerase II cis-regulatory region sequence-specific DNA binding"/>
    <property type="evidence" value="ECO:0007669"/>
    <property type="project" value="TreeGrafter"/>
</dbReference>
<keyword evidence="4" id="KW-0677">Repeat</keyword>
<dbReference type="InterPro" id="IPR036236">
    <property type="entry name" value="Znf_C2H2_sf"/>
</dbReference>
<accession>A0AAN5C6I7</accession>
<evidence type="ECO:0000256" key="3">
    <source>
        <dbReference type="ARBA" id="ARBA00022723"/>
    </source>
</evidence>
<feature type="non-terminal residue" evidence="14">
    <location>
        <position position="154"/>
    </location>
</feature>
<dbReference type="SUPFAM" id="SSF57667">
    <property type="entry name" value="beta-beta-alpha zinc fingers"/>
    <property type="match status" value="2"/>
</dbReference>
<reference evidence="15" key="1">
    <citation type="submission" date="2022-10" db="EMBL/GenBank/DDBJ databases">
        <title>Genome assembly of Pristionchus species.</title>
        <authorList>
            <person name="Yoshida K."/>
            <person name="Sommer R.J."/>
        </authorList>
    </citation>
    <scope>NUCLEOTIDE SEQUENCE [LARGE SCALE GENOMIC DNA]</scope>
    <source>
        <strain evidence="15">RS5460</strain>
    </source>
</reference>
<dbReference type="SMART" id="SM00355">
    <property type="entry name" value="ZnF_C2H2"/>
    <property type="match status" value="3"/>
</dbReference>
<dbReference type="GO" id="GO:0005634">
    <property type="term" value="C:nucleus"/>
    <property type="evidence" value="ECO:0007669"/>
    <property type="project" value="UniProtKB-SubCell"/>
</dbReference>
<feature type="non-terminal residue" evidence="14">
    <location>
        <position position="1"/>
    </location>
</feature>
<evidence type="ECO:0000259" key="13">
    <source>
        <dbReference type="PROSITE" id="PS50157"/>
    </source>
</evidence>
<keyword evidence="9" id="KW-0804">Transcription</keyword>
<evidence type="ECO:0000256" key="9">
    <source>
        <dbReference type="ARBA" id="ARBA00023163"/>
    </source>
</evidence>
<comment type="subcellular location">
    <subcellularLocation>
        <location evidence="1">Nucleus</location>
    </subcellularLocation>
</comment>
<keyword evidence="10" id="KW-0539">Nucleus</keyword>
<feature type="domain" description="C2H2-type" evidence="13">
    <location>
        <begin position="9"/>
        <end position="36"/>
    </location>
</feature>
<dbReference type="Pfam" id="PF00096">
    <property type="entry name" value="zf-C2H2"/>
    <property type="match status" value="2"/>
</dbReference>
<dbReference type="Pfam" id="PF13912">
    <property type="entry name" value="zf-C2H2_6"/>
    <property type="match status" value="1"/>
</dbReference>
<comment type="caution">
    <text evidence="14">The sequence shown here is derived from an EMBL/GenBank/DDBJ whole genome shotgun (WGS) entry which is preliminary data.</text>
</comment>
<dbReference type="FunFam" id="3.30.160.60:FF:000030">
    <property type="entry name" value="Zinc finger protein 628"/>
    <property type="match status" value="1"/>
</dbReference>
<keyword evidence="6" id="KW-0862">Zinc</keyword>
<gene>
    <name evidence="14" type="ORF">PMAYCL1PPCAC_09498</name>
</gene>